<dbReference type="Pfam" id="PF22249">
    <property type="entry name" value="ERMP1-TM"/>
    <property type="match status" value="1"/>
</dbReference>
<dbReference type="CDD" id="cd03875">
    <property type="entry name" value="M28_Fxna_like"/>
    <property type="match status" value="1"/>
</dbReference>
<comment type="subcellular location">
    <subcellularLocation>
        <location evidence="2">Endoplasmic reticulum membrane</location>
        <topology evidence="2">Multi-pass membrane protein</topology>
    </subcellularLocation>
</comment>
<evidence type="ECO:0000313" key="20">
    <source>
        <dbReference type="EnsemblMetazoa" id="ADAC001909-PA"/>
    </source>
</evidence>
<feature type="domain" description="Endoplasmic reticulum metallopeptidase 1-like C-terminal" evidence="17">
    <location>
        <begin position="664"/>
        <end position="891"/>
    </location>
</feature>
<keyword evidence="10 15" id="KW-1133">Transmembrane helix</keyword>
<dbReference type="PANTHER" id="PTHR12147:SF22">
    <property type="entry name" value="ENDOPLASMIC RETICULUM METALLOPEPTIDASE 1"/>
    <property type="match status" value="1"/>
</dbReference>
<evidence type="ECO:0000256" key="11">
    <source>
        <dbReference type="ARBA" id="ARBA00023049"/>
    </source>
</evidence>
<dbReference type="VEuPathDB" id="VectorBase:ADAR2_002827"/>
<keyword evidence="4" id="KW-0645">Protease</keyword>
<reference evidence="20" key="4">
    <citation type="submission" date="2015-06" db="UniProtKB">
        <authorList>
            <consortium name="EnsemblMetazoa"/>
        </authorList>
    </citation>
    <scope>IDENTIFICATION</scope>
</reference>
<dbReference type="STRING" id="43151.W5JQ63"/>
<dbReference type="FunCoup" id="W5JQ63">
    <property type="interactions" value="831"/>
</dbReference>
<accession>W5JQ63</accession>
<dbReference type="InterPro" id="IPR045175">
    <property type="entry name" value="M28_fam"/>
</dbReference>
<reference evidence="19" key="3">
    <citation type="journal article" date="2013" name="Nucleic Acids Res.">
        <title>The genome of Anopheles darlingi, the main neotropical malaria vector.</title>
        <authorList>
            <person name="Marinotti O."/>
            <person name="Cerqueira G.C."/>
            <person name="de Almeida L.G."/>
            <person name="Ferro M.I."/>
            <person name="Loreto E.L."/>
            <person name="Zaha A."/>
            <person name="Teixeira S.M."/>
            <person name="Wespiser A.R."/>
            <person name="Almeida E Silva A."/>
            <person name="Schlindwein A.D."/>
            <person name="Pacheco A.C."/>
            <person name="Silva A.L."/>
            <person name="Graveley B.R."/>
            <person name="Walenz B.P."/>
            <person name="Lima Bde A."/>
            <person name="Ribeiro C.A."/>
            <person name="Nunes-Silva C.G."/>
            <person name="de Carvalho C.R."/>
            <person name="Soares C.M."/>
            <person name="de Menezes C.B."/>
            <person name="Matiolli C."/>
            <person name="Caffrey D."/>
            <person name="Araujo D.A."/>
            <person name="de Oliveira D.M."/>
            <person name="Golenbock D."/>
            <person name="Grisard E.C."/>
            <person name="Fantinatti-Garboggini F."/>
            <person name="de Carvalho F.M."/>
            <person name="Barcellos F.G."/>
            <person name="Prosdocimi F."/>
            <person name="May G."/>
            <person name="Azevedo Junior G.M."/>
            <person name="Guimaraes G.M."/>
            <person name="Goldman G.H."/>
            <person name="Padilha I.Q."/>
            <person name="Batista Jda S."/>
            <person name="Ferro J.A."/>
            <person name="Ribeiro J.M."/>
            <person name="Fietto J.L."/>
            <person name="Dabbas K.M."/>
            <person name="Cerdeira L."/>
            <person name="Agnez-Lima L.F."/>
            <person name="Brocchi M."/>
            <person name="de Carvalho M.O."/>
            <person name="Teixeira Mde M."/>
            <person name="Diniz Maia Mde M."/>
            <person name="Goldman M.H."/>
            <person name="Cruz Schneider M.P."/>
            <person name="Felipe M.S."/>
            <person name="Hungria M."/>
            <person name="Nicolas M.F."/>
            <person name="Pereira M."/>
            <person name="Montes M.A."/>
            <person name="Cantao M.E."/>
            <person name="Vincentz M."/>
            <person name="Rafael M.S."/>
            <person name="Silverman N."/>
            <person name="Stoco P.H."/>
            <person name="Souza R.C."/>
            <person name="Vicentini R."/>
            <person name="Gazzinelli R.T."/>
            <person name="Neves Rde O."/>
            <person name="Silva R."/>
            <person name="Astolfi-Filho S."/>
            <person name="Maciel T.E."/>
            <person name="Urmenyi T.P."/>
            <person name="Tadei W.P."/>
            <person name="Camargo E.P."/>
            <person name="de Vasconcelos A.T."/>
        </authorList>
    </citation>
    <scope>NUCLEOTIDE SEQUENCE</scope>
</reference>
<feature type="transmembrane region" description="Helical" evidence="15">
    <location>
        <begin position="513"/>
        <end position="533"/>
    </location>
</feature>
<feature type="transmembrane region" description="Helical" evidence="15">
    <location>
        <begin position="32"/>
        <end position="57"/>
    </location>
</feature>
<dbReference type="SUPFAM" id="SSF53187">
    <property type="entry name" value="Zn-dependent exopeptidases"/>
    <property type="match status" value="1"/>
</dbReference>
<comment type="cofactor">
    <cofactor evidence="1">
        <name>Zn(2+)</name>
        <dbReference type="ChEBI" id="CHEBI:29105"/>
    </cofactor>
</comment>
<dbReference type="GO" id="GO:0005789">
    <property type="term" value="C:endoplasmic reticulum membrane"/>
    <property type="evidence" value="ECO:0007669"/>
    <property type="project" value="UniProtKB-SubCell"/>
</dbReference>
<organism evidence="19">
    <name type="scientific">Anopheles darlingi</name>
    <name type="common">Mosquito</name>
    <dbReference type="NCBI Taxonomy" id="43151"/>
    <lineage>
        <taxon>Eukaryota</taxon>
        <taxon>Metazoa</taxon>
        <taxon>Ecdysozoa</taxon>
        <taxon>Arthropoda</taxon>
        <taxon>Hexapoda</taxon>
        <taxon>Insecta</taxon>
        <taxon>Pterygota</taxon>
        <taxon>Neoptera</taxon>
        <taxon>Endopterygota</taxon>
        <taxon>Diptera</taxon>
        <taxon>Nematocera</taxon>
        <taxon>Culicoidea</taxon>
        <taxon>Culicidae</taxon>
        <taxon>Anophelinae</taxon>
        <taxon>Anopheles</taxon>
    </lineage>
</organism>
<dbReference type="EMBL" id="ADMH02000483">
    <property type="protein sequence ID" value="ETN66276.1"/>
    <property type="molecule type" value="Genomic_DNA"/>
</dbReference>
<evidence type="ECO:0000256" key="3">
    <source>
        <dbReference type="ARBA" id="ARBA00010918"/>
    </source>
</evidence>
<evidence type="ECO:0000256" key="8">
    <source>
        <dbReference type="ARBA" id="ARBA00022824"/>
    </source>
</evidence>
<keyword evidence="12 15" id="KW-0472">Membrane</keyword>
<dbReference type="VEuPathDB" id="VectorBase:ADAC001909"/>
<evidence type="ECO:0000259" key="18">
    <source>
        <dbReference type="Pfam" id="PF22249"/>
    </source>
</evidence>
<name>W5JQ63_ANODA</name>
<evidence type="ECO:0000256" key="6">
    <source>
        <dbReference type="ARBA" id="ARBA00022723"/>
    </source>
</evidence>
<evidence type="ECO:0000256" key="5">
    <source>
        <dbReference type="ARBA" id="ARBA00022692"/>
    </source>
</evidence>
<dbReference type="InterPro" id="IPR053974">
    <property type="entry name" value="ERMP1_1-A_TM"/>
</dbReference>
<dbReference type="EnsemblMetazoa" id="ADAC001909-RA">
    <property type="protein sequence ID" value="ADAC001909-PA"/>
    <property type="gene ID" value="ADAC001909"/>
</dbReference>
<dbReference type="eggNOG" id="KOG2194">
    <property type="taxonomic scope" value="Eukaryota"/>
</dbReference>
<dbReference type="InterPro" id="IPR053973">
    <property type="entry name" value="ERMP1-like_C"/>
</dbReference>
<keyword evidence="7" id="KW-0378">Hydrolase</keyword>
<feature type="transmembrane region" description="Helical" evidence="15">
    <location>
        <begin position="434"/>
        <end position="463"/>
    </location>
</feature>
<evidence type="ECO:0000259" key="16">
    <source>
        <dbReference type="Pfam" id="PF04389"/>
    </source>
</evidence>
<dbReference type="Proteomes" id="UP000000673">
    <property type="component" value="Unassembled WGS sequence"/>
</dbReference>
<feature type="transmembrane region" description="Helical" evidence="15">
    <location>
        <begin position="539"/>
        <end position="559"/>
    </location>
</feature>
<gene>
    <name evidence="19" type="ORF">AND_001909</name>
</gene>
<dbReference type="InterPro" id="IPR007484">
    <property type="entry name" value="Peptidase_M28"/>
</dbReference>
<dbReference type="Pfam" id="PF22248">
    <property type="entry name" value="ERMP1_C"/>
    <property type="match status" value="1"/>
</dbReference>
<feature type="transmembrane region" description="Helical" evidence="15">
    <location>
        <begin position="483"/>
        <end position="501"/>
    </location>
</feature>
<evidence type="ECO:0000256" key="9">
    <source>
        <dbReference type="ARBA" id="ARBA00022833"/>
    </source>
</evidence>
<keyword evidence="5 15" id="KW-0812">Transmembrane</keyword>
<dbReference type="GO" id="GO:0046872">
    <property type="term" value="F:metal ion binding"/>
    <property type="evidence" value="ECO:0007669"/>
    <property type="project" value="UniProtKB-KW"/>
</dbReference>
<evidence type="ECO:0000256" key="10">
    <source>
        <dbReference type="ARBA" id="ARBA00022989"/>
    </source>
</evidence>
<dbReference type="GO" id="GO:0008235">
    <property type="term" value="F:metalloexopeptidase activity"/>
    <property type="evidence" value="ECO:0007669"/>
    <property type="project" value="InterPro"/>
</dbReference>
<dbReference type="GO" id="GO:0006508">
    <property type="term" value="P:proteolysis"/>
    <property type="evidence" value="ECO:0007669"/>
    <property type="project" value="UniProtKB-KW"/>
</dbReference>
<dbReference type="OMA" id="VMEWPTL"/>
<feature type="transmembrane region" description="Helical" evidence="15">
    <location>
        <begin position="402"/>
        <end position="422"/>
    </location>
</feature>
<dbReference type="FunFam" id="3.40.630.10:FF:000008">
    <property type="entry name" value="Endoplasmic reticulum metallopeptidase 1"/>
    <property type="match status" value="1"/>
</dbReference>
<keyword evidence="13" id="KW-0325">Glycoprotein</keyword>
<dbReference type="Pfam" id="PF04389">
    <property type="entry name" value="Peptidase_M28"/>
    <property type="match status" value="1"/>
</dbReference>
<feature type="domain" description="Peptidase M28" evidence="16">
    <location>
        <begin position="176"/>
        <end position="362"/>
    </location>
</feature>
<feature type="transmembrane region" description="Helical" evidence="15">
    <location>
        <begin position="571"/>
        <end position="595"/>
    </location>
</feature>
<evidence type="ECO:0000259" key="17">
    <source>
        <dbReference type="Pfam" id="PF22248"/>
    </source>
</evidence>
<reference evidence="19 21" key="1">
    <citation type="journal article" date="2010" name="BMC Genomics">
        <title>Combination of measures distinguishes pre-miRNAs from other stem-loops in the genome of the newly sequenced Anopheles darlingi.</title>
        <authorList>
            <person name="Mendes N.D."/>
            <person name="Freitas A.T."/>
            <person name="Vasconcelos A.T."/>
            <person name="Sagot M.F."/>
        </authorList>
    </citation>
    <scope>NUCLEOTIDE SEQUENCE</scope>
</reference>
<keyword evidence="21" id="KW-1185">Reference proteome</keyword>
<feature type="transmembrane region" description="Helical" evidence="15">
    <location>
        <begin position="636"/>
        <end position="658"/>
    </location>
</feature>
<keyword evidence="9" id="KW-0862">Zinc</keyword>
<feature type="domain" description="Endoplasmic reticulum metallopeptidase 1/1-A TM" evidence="18">
    <location>
        <begin position="441"/>
        <end position="651"/>
    </location>
</feature>
<evidence type="ECO:0000256" key="12">
    <source>
        <dbReference type="ARBA" id="ARBA00023136"/>
    </source>
</evidence>
<reference evidence="19" key="2">
    <citation type="submission" date="2010-05" db="EMBL/GenBank/DDBJ databases">
        <authorList>
            <person name="Almeida L.G."/>
            <person name="Nicolas M.F."/>
            <person name="Souza R.C."/>
            <person name="Vasconcelos A.T.R."/>
        </authorList>
    </citation>
    <scope>NUCLEOTIDE SEQUENCE</scope>
</reference>
<keyword evidence="11" id="KW-0482">Metalloprotease</keyword>
<dbReference type="Gene3D" id="3.40.630.10">
    <property type="entry name" value="Zn peptidases"/>
    <property type="match status" value="1"/>
</dbReference>
<dbReference type="AlphaFoldDB" id="W5JQ63"/>
<evidence type="ECO:0000256" key="4">
    <source>
        <dbReference type="ARBA" id="ARBA00022670"/>
    </source>
</evidence>
<evidence type="ECO:0000313" key="19">
    <source>
        <dbReference type="EMBL" id="ETN66276.1"/>
    </source>
</evidence>
<evidence type="ECO:0000256" key="13">
    <source>
        <dbReference type="ARBA" id="ARBA00023180"/>
    </source>
</evidence>
<sequence length="893" mass="100549">MRGHDVHVWHHLAIDNSCTPETPPRPEESMRLLSYVFTVELLVSTVAAVIGIGVYMLTYWNWSSLPSGIDIADGSEQQFVAERALADLSVLTSRGPRVAGSETNERFAVEFLLTALEQIASEAKPHLRVGHTVQRHTGSYFLDYEDYPITSYYRGVQNVIAWVEPRGESDQIPYSGPYLLLNAHFDSAVTSPGAGDDGTMVVVMLEVMRQLTQATVVDGSLLLRHGVLFLFNGCEENTMQGAHAFASGHPLAERVAAFINLDVAANGGREIMFQSGPNYPFLMAHYRDHVKRPYANTLGEEVFQMGLVPSFTDYETLSRVGGWPGLDFALSSYGYLYHTSLDALETISTATLQHIGDNILGLVTGLASSDELANVEAHAEGTAVFFDFMHLFLVYYTETTGIIINALLGALAIGLIVGTLVMMIQQENASAASVLFEAGMSLIVQTLSIIVGAGCSVLVAIIFDACSRSMSWFSSTWLLFGLYYVPFITCMTLGPFLYVRYRKTSMLHDQGRIILFLHAQQFIYAILLITLTIGGIRSAYLLLFPIIFYSATTIVNMILKFRLNVWLYVHLAGQLVPFVYFCTLTVTLFAVFISMTGRTDNRSNPDLQMALFSSLTALLLVSLLTPLVVLLRRKVYLYVLLILMFVVTVIVAATPVGFPFRERTSPQRYYIFHHERNFYWPNATLRKSDSIFYLHPQDRHTPELLQSEVPEWSLARTLDTECERELYCGIPFYINRYHRQTQSSYWLPASSTPNFPEPVRFRLVSSERLAGRRILTFSVQGPSHMSLYVSPTRGRRLLRWSFSERIPPSGVRWQGQDVHFVNFFSGNMDRTPATFELELETPSGDGPDLYLSVVGQYMYHETSRTPEFQQLIDRMPPYAHTVAYPGYLESWIY</sequence>
<keyword evidence="8" id="KW-0256">Endoplasmic reticulum</keyword>
<comment type="similarity">
    <text evidence="3">Belongs to the peptidase M28 family.</text>
</comment>
<dbReference type="HOGENOM" id="CLU_007536_2_0_1"/>
<keyword evidence="6" id="KW-0479">Metal-binding</keyword>
<evidence type="ECO:0000313" key="21">
    <source>
        <dbReference type="Proteomes" id="UP000000673"/>
    </source>
</evidence>
<feature type="transmembrane region" description="Helical" evidence="15">
    <location>
        <begin position="607"/>
        <end position="629"/>
    </location>
</feature>
<evidence type="ECO:0000256" key="7">
    <source>
        <dbReference type="ARBA" id="ARBA00022801"/>
    </source>
</evidence>
<evidence type="ECO:0000256" key="1">
    <source>
        <dbReference type="ARBA" id="ARBA00001947"/>
    </source>
</evidence>
<evidence type="ECO:0000256" key="15">
    <source>
        <dbReference type="SAM" id="Phobius"/>
    </source>
</evidence>
<evidence type="ECO:0000256" key="14">
    <source>
        <dbReference type="ARBA" id="ARBA00078796"/>
    </source>
</evidence>
<protein>
    <recommendedName>
        <fullName evidence="14">FXNA-like protease</fullName>
    </recommendedName>
</protein>
<dbReference type="InterPro" id="IPR048024">
    <property type="entry name" value="Fxna-like_M28_dom"/>
</dbReference>
<proteinExistence type="inferred from homology"/>
<dbReference type="PANTHER" id="PTHR12147">
    <property type="entry name" value="METALLOPEPTIDASE M28 FAMILY MEMBER"/>
    <property type="match status" value="1"/>
</dbReference>
<evidence type="ECO:0000256" key="2">
    <source>
        <dbReference type="ARBA" id="ARBA00004477"/>
    </source>
</evidence>